<evidence type="ECO:0000313" key="2">
    <source>
        <dbReference type="Proteomes" id="UP000283523"/>
    </source>
</evidence>
<dbReference type="AlphaFoldDB" id="A0A418M8E2"/>
<dbReference type="Proteomes" id="UP000283523">
    <property type="component" value="Unassembled WGS sequence"/>
</dbReference>
<proteinExistence type="predicted"/>
<dbReference type="OrthoDB" id="9859167at2"/>
<protein>
    <submittedName>
        <fullName evidence="1">Uncharacterized protein</fullName>
    </submittedName>
</protein>
<evidence type="ECO:0000313" key="1">
    <source>
        <dbReference type="EMBL" id="RIV22363.1"/>
    </source>
</evidence>
<gene>
    <name evidence="1" type="ORF">DYU11_15190</name>
</gene>
<comment type="caution">
    <text evidence="1">The sequence shown here is derived from an EMBL/GenBank/DDBJ whole genome shotgun (WGS) entry which is preliminary data.</text>
</comment>
<reference evidence="1 2" key="1">
    <citation type="submission" date="2018-08" db="EMBL/GenBank/DDBJ databases">
        <title>Fibrisoma montanum sp. nov., isolated from Danxia mountain soil.</title>
        <authorList>
            <person name="Huang Y."/>
        </authorList>
    </citation>
    <scope>NUCLEOTIDE SEQUENCE [LARGE SCALE GENOMIC DNA]</scope>
    <source>
        <strain evidence="1 2">HYT19</strain>
    </source>
</reference>
<name>A0A418M8E2_9BACT</name>
<dbReference type="EMBL" id="QXED01000004">
    <property type="protein sequence ID" value="RIV22363.1"/>
    <property type="molecule type" value="Genomic_DNA"/>
</dbReference>
<organism evidence="1 2">
    <name type="scientific">Fibrisoma montanum</name>
    <dbReference type="NCBI Taxonomy" id="2305895"/>
    <lineage>
        <taxon>Bacteria</taxon>
        <taxon>Pseudomonadati</taxon>
        <taxon>Bacteroidota</taxon>
        <taxon>Cytophagia</taxon>
        <taxon>Cytophagales</taxon>
        <taxon>Spirosomataceae</taxon>
        <taxon>Fibrisoma</taxon>
    </lineage>
</organism>
<sequence length="76" mass="8398">MKTVYKAVNQETKEQVTPINLPTDYIPEIGHIIDTTNGAYEVIGITEVGIQRSSAAELDQSVTRVILQLQKVDQAL</sequence>
<keyword evidence="2" id="KW-1185">Reference proteome</keyword>
<dbReference type="RefSeq" id="WP_119668548.1">
    <property type="nucleotide sequence ID" value="NZ_QXED01000004.1"/>
</dbReference>
<accession>A0A418M8E2</accession>